<dbReference type="Pfam" id="PF10607">
    <property type="entry name" value="CTLH"/>
    <property type="match status" value="1"/>
</dbReference>
<dbReference type="InterPro" id="IPR024964">
    <property type="entry name" value="CTLH/CRA"/>
</dbReference>
<evidence type="ECO:0000259" key="2">
    <source>
        <dbReference type="SMART" id="SM00757"/>
    </source>
</evidence>
<keyword evidence="4" id="KW-1185">Reference proteome</keyword>
<evidence type="ECO:0000313" key="3">
    <source>
        <dbReference type="EMBL" id="KAK7467205.1"/>
    </source>
</evidence>
<feature type="domain" description="CRA" evidence="2">
    <location>
        <begin position="171"/>
        <end position="272"/>
    </location>
</feature>
<sequence>MDSIDKSQLSPYQLRAMVLDYLAHSGYTNTACAFVQDSAIRHLDMDGEEVLQAESGAHQLSDSSLKQAELRNQIRLELLSGRVDDATSLLNKYFPSVLSLKDVDISSISSSHDMDYVASTSVHPAHLNLNLRIQSFIESCRTVPLEYPPLPAQSTPKPKPEEFSGDSSIIDHQTNLLNNAKKLYAYLRMLPSKQDIERHEMELQNVIGLLAYKIPEESTVSRYMEQSRRAAVAEQINSAILYHSKLTPISQLEYYIRYNSVVWSVLNELRVKPRPDASLPPTSDQKTSKLSGGQTCEVCPPFDMQEFLDSRS</sequence>
<comment type="caution">
    <text evidence="3">The sequence shown here is derived from an EMBL/GenBank/DDBJ whole genome shotgun (WGS) entry which is preliminary data.</text>
</comment>
<reference evidence="3 4" key="1">
    <citation type="submission" date="2024-01" db="EMBL/GenBank/DDBJ databases">
        <title>A draft genome for the cacao thread blight pathogen Marasmiellus scandens.</title>
        <authorList>
            <person name="Baruah I.K."/>
            <person name="Leung J."/>
            <person name="Bukari Y."/>
            <person name="Amoako-Attah I."/>
            <person name="Meinhardt L.W."/>
            <person name="Bailey B.A."/>
            <person name="Cohen S.P."/>
        </authorList>
    </citation>
    <scope>NUCLEOTIDE SEQUENCE [LARGE SCALE GENOMIC DNA]</scope>
    <source>
        <strain evidence="3 4">GH-19</strain>
    </source>
</reference>
<accession>A0ABR1JUF7</accession>
<dbReference type="InterPro" id="IPR013144">
    <property type="entry name" value="CRA_dom"/>
</dbReference>
<protein>
    <recommendedName>
        <fullName evidence="2">CRA domain-containing protein</fullName>
    </recommendedName>
</protein>
<proteinExistence type="predicted"/>
<dbReference type="PANTHER" id="PTHR12864">
    <property type="entry name" value="RAN BINDING PROTEIN 9-RELATED"/>
    <property type="match status" value="1"/>
</dbReference>
<dbReference type="SMART" id="SM00757">
    <property type="entry name" value="CRA"/>
    <property type="match status" value="1"/>
</dbReference>
<feature type="region of interest" description="Disordered" evidence="1">
    <location>
        <begin position="274"/>
        <end position="295"/>
    </location>
</feature>
<evidence type="ECO:0000313" key="4">
    <source>
        <dbReference type="Proteomes" id="UP001498398"/>
    </source>
</evidence>
<gene>
    <name evidence="3" type="ORF">VKT23_004263</name>
</gene>
<feature type="compositionally biased region" description="Polar residues" evidence="1">
    <location>
        <begin position="280"/>
        <end position="294"/>
    </location>
</feature>
<organism evidence="3 4">
    <name type="scientific">Marasmiellus scandens</name>
    <dbReference type="NCBI Taxonomy" id="2682957"/>
    <lineage>
        <taxon>Eukaryota</taxon>
        <taxon>Fungi</taxon>
        <taxon>Dikarya</taxon>
        <taxon>Basidiomycota</taxon>
        <taxon>Agaricomycotina</taxon>
        <taxon>Agaricomycetes</taxon>
        <taxon>Agaricomycetidae</taxon>
        <taxon>Agaricales</taxon>
        <taxon>Marasmiineae</taxon>
        <taxon>Omphalotaceae</taxon>
        <taxon>Marasmiellus</taxon>
    </lineage>
</organism>
<name>A0ABR1JUF7_9AGAR</name>
<dbReference type="InterPro" id="IPR050618">
    <property type="entry name" value="Ubq-SigPath_Reg"/>
</dbReference>
<dbReference type="EMBL" id="JBANRG010000004">
    <property type="protein sequence ID" value="KAK7467205.1"/>
    <property type="molecule type" value="Genomic_DNA"/>
</dbReference>
<dbReference type="Proteomes" id="UP001498398">
    <property type="component" value="Unassembled WGS sequence"/>
</dbReference>
<evidence type="ECO:0000256" key="1">
    <source>
        <dbReference type="SAM" id="MobiDB-lite"/>
    </source>
</evidence>